<comment type="similarity">
    <text evidence="1">Belongs to the nitroreductase family.</text>
</comment>
<reference evidence="4 5" key="1">
    <citation type="submission" date="2015-07" db="EMBL/GenBank/DDBJ databases">
        <title>Whole genome sequence of Herpetosiphon geysericola DSM 7119.</title>
        <authorList>
            <person name="Hemp J."/>
            <person name="Ward L.M."/>
            <person name="Pace L.A."/>
            <person name="Fischer W.W."/>
        </authorList>
    </citation>
    <scope>NUCLEOTIDE SEQUENCE [LARGE SCALE GENOMIC DNA]</scope>
    <source>
        <strain evidence="4 5">DSM 7119</strain>
    </source>
</reference>
<dbReference type="PATRIC" id="fig|70996.4.peg.435"/>
<evidence type="ECO:0000259" key="3">
    <source>
        <dbReference type="Pfam" id="PF00881"/>
    </source>
</evidence>
<keyword evidence="5" id="KW-1185">Reference proteome</keyword>
<protein>
    <submittedName>
        <fullName evidence="4">NADH dehydrogenase</fullName>
    </submittedName>
</protein>
<sequence>MTQPAVNNVLSVADAINSRRSVRKYTNDQVSQADLKTILELTGKAPSAWNIQPWRFVAVRNQEVKNKLQAAAYGQGQVGNAPVVIAVYSDTTDALANLADVIHPGVPAEQRQGAIDGVLGAFAHRSQEEKEAWGLGQTNIALGYLSLVARSLGYDTSLMLGFDPAQVKEILGLPAHVQFAGLVALGVAAEEGYPHHRHEVEKITQFID</sequence>
<evidence type="ECO:0000256" key="2">
    <source>
        <dbReference type="ARBA" id="ARBA00023002"/>
    </source>
</evidence>
<organism evidence="4 5">
    <name type="scientific">Herpetosiphon geysericola</name>
    <dbReference type="NCBI Taxonomy" id="70996"/>
    <lineage>
        <taxon>Bacteria</taxon>
        <taxon>Bacillati</taxon>
        <taxon>Chloroflexota</taxon>
        <taxon>Chloroflexia</taxon>
        <taxon>Herpetosiphonales</taxon>
        <taxon>Herpetosiphonaceae</taxon>
        <taxon>Herpetosiphon</taxon>
    </lineage>
</organism>
<dbReference type="RefSeq" id="WP_054535798.1">
    <property type="nucleotide sequence ID" value="NZ_LGKP01000025.1"/>
</dbReference>
<dbReference type="SUPFAM" id="SSF55469">
    <property type="entry name" value="FMN-dependent nitroreductase-like"/>
    <property type="match status" value="1"/>
</dbReference>
<comment type="caution">
    <text evidence="4">The sequence shown here is derived from an EMBL/GenBank/DDBJ whole genome shotgun (WGS) entry which is preliminary data.</text>
</comment>
<keyword evidence="2" id="KW-0560">Oxidoreductase</keyword>
<dbReference type="Pfam" id="PF00881">
    <property type="entry name" value="Nitroreductase"/>
    <property type="match status" value="1"/>
</dbReference>
<dbReference type="GO" id="GO:0016491">
    <property type="term" value="F:oxidoreductase activity"/>
    <property type="evidence" value="ECO:0007669"/>
    <property type="project" value="UniProtKB-KW"/>
</dbReference>
<dbReference type="PANTHER" id="PTHR43673:SF10">
    <property type="entry name" value="NADH DEHYDROGENASE_NAD(P)H NITROREDUCTASE XCC3605-RELATED"/>
    <property type="match status" value="1"/>
</dbReference>
<feature type="domain" description="Nitroreductase" evidence="3">
    <location>
        <begin position="16"/>
        <end position="186"/>
    </location>
</feature>
<gene>
    <name evidence="4" type="ORF">SE18_17795</name>
</gene>
<dbReference type="AlphaFoldDB" id="A0A0P6Y714"/>
<dbReference type="CDD" id="cd03370">
    <property type="entry name" value="nitroreductase"/>
    <property type="match status" value="1"/>
</dbReference>
<dbReference type="Gene3D" id="3.40.109.10">
    <property type="entry name" value="NADH Oxidase"/>
    <property type="match status" value="1"/>
</dbReference>
<accession>A0A0P6Y714</accession>
<dbReference type="PANTHER" id="PTHR43673">
    <property type="entry name" value="NAD(P)H NITROREDUCTASE YDGI-RELATED"/>
    <property type="match status" value="1"/>
</dbReference>
<dbReference type="InterPro" id="IPR029479">
    <property type="entry name" value="Nitroreductase"/>
</dbReference>
<name>A0A0P6Y714_9CHLR</name>
<dbReference type="OrthoDB" id="9812105at2"/>
<proteinExistence type="inferred from homology"/>
<evidence type="ECO:0000256" key="1">
    <source>
        <dbReference type="ARBA" id="ARBA00007118"/>
    </source>
</evidence>
<evidence type="ECO:0000313" key="5">
    <source>
        <dbReference type="Proteomes" id="UP000050277"/>
    </source>
</evidence>
<dbReference type="EMBL" id="LGKP01000025">
    <property type="protein sequence ID" value="KPL85477.1"/>
    <property type="molecule type" value="Genomic_DNA"/>
</dbReference>
<evidence type="ECO:0000313" key="4">
    <source>
        <dbReference type="EMBL" id="KPL85477.1"/>
    </source>
</evidence>
<dbReference type="Proteomes" id="UP000050277">
    <property type="component" value="Unassembled WGS sequence"/>
</dbReference>
<dbReference type="InterPro" id="IPR000415">
    <property type="entry name" value="Nitroreductase-like"/>
</dbReference>
<dbReference type="STRING" id="70996.SE18_17795"/>